<dbReference type="HAMAP" id="MF_00772">
    <property type="entry name" value="OGT"/>
    <property type="match status" value="1"/>
</dbReference>
<dbReference type="SUPFAM" id="SSF46767">
    <property type="entry name" value="Methylated DNA-protein cysteine methyltransferase, C-terminal domain"/>
    <property type="match status" value="1"/>
</dbReference>
<dbReference type="PANTHER" id="PTHR10815:SF12">
    <property type="entry name" value="METHYLATED-DNA--PROTEIN-CYSTEINE METHYLTRANSFERASE, INDUCIBLE"/>
    <property type="match status" value="1"/>
</dbReference>
<evidence type="ECO:0000256" key="2">
    <source>
        <dbReference type="ARBA" id="ARBA00008711"/>
    </source>
</evidence>
<reference evidence="11 12" key="1">
    <citation type="journal article" date="2018" name="Front. Microbiol.">
        <title>Description and Comparative Genomics of Macrococcus caseolyticus subsp. hominis subsp. nov., Macrococcus goetzii sp. nov., Macrococcus epidermidis sp. nov., and Macrococcus bohemicus sp. nov., Novel Macrococci From Human Clinical Material With Virulence Potential and Suspected Uptake of Foreign DNA by Natural Transformation.</title>
        <authorList>
            <person name="Maslanova I."/>
            <person name="Wertheimer Z."/>
            <person name="Sedlacek I."/>
            <person name="Svec P."/>
            <person name="Indrakova A."/>
            <person name="Kovarovic V."/>
            <person name="Schumann P."/>
            <person name="Sproer C."/>
            <person name="Kralova S."/>
            <person name="Sedo O."/>
            <person name="Kristofova L."/>
            <person name="Vrbovska V."/>
            <person name="Fuzik T."/>
            <person name="Petras P."/>
            <person name="Zdrahal Z."/>
            <person name="Ruzickova V."/>
            <person name="Doskar J."/>
            <person name="Pantucek R."/>
        </authorList>
    </citation>
    <scope>NUCLEOTIDE SEQUENCE [LARGE SCALE GENOMIC DNA]</scope>
    <source>
        <strain evidence="11 12">01/688</strain>
    </source>
</reference>
<dbReference type="InterPro" id="IPR036217">
    <property type="entry name" value="MethylDNA_cys_MeTrfase_DNAb"/>
</dbReference>
<evidence type="ECO:0000256" key="3">
    <source>
        <dbReference type="ARBA" id="ARBA00022490"/>
    </source>
</evidence>
<sequence>MNIYISQFDINERGYVLASSDLGVIFFANDDTTEYVDHHIKRFIPDAERVTGYPADEKNNEYIRDIERYFQGELKHFNWPLDLHGTEFQKSIWEALLNIPFGESRSYSDISEMIDNPKAIRAVGGAIGANPVMIVVPCHRVIGKSGKLTGFSGGLDMKIELLVIEGIPYVN</sequence>
<evidence type="ECO:0000256" key="6">
    <source>
        <dbReference type="ARBA" id="ARBA00022763"/>
    </source>
</evidence>
<dbReference type="RefSeq" id="WP_111714184.1">
    <property type="nucleotide sequence ID" value="NZ_CP073819.1"/>
</dbReference>
<comment type="miscellaneous">
    <text evidence="9">This enzyme catalyzes only one turnover and therefore is not strictly catalytic. According to one definition, an enzyme is a biocatalyst that acts repeatedly and over many reaction cycles.</text>
</comment>
<comment type="caution">
    <text evidence="11">The sequence shown here is derived from an EMBL/GenBank/DDBJ whole genome shotgun (WGS) entry which is preliminary data.</text>
</comment>
<evidence type="ECO:0000313" key="12">
    <source>
        <dbReference type="Proteomes" id="UP000249808"/>
    </source>
</evidence>
<evidence type="ECO:0000256" key="7">
    <source>
        <dbReference type="ARBA" id="ARBA00023204"/>
    </source>
</evidence>
<dbReference type="SUPFAM" id="SSF53155">
    <property type="entry name" value="Methylated DNA-protein cysteine methyltransferase domain"/>
    <property type="match status" value="1"/>
</dbReference>
<evidence type="ECO:0000259" key="10">
    <source>
        <dbReference type="Pfam" id="PF01035"/>
    </source>
</evidence>
<dbReference type="Proteomes" id="UP000249808">
    <property type="component" value="Unassembled WGS sequence"/>
</dbReference>
<dbReference type="CDD" id="cd06445">
    <property type="entry name" value="ATase"/>
    <property type="match status" value="1"/>
</dbReference>
<organism evidence="11 12">
    <name type="scientific">Macrococcus epidermidis</name>
    <dbReference type="NCBI Taxonomy" id="1902580"/>
    <lineage>
        <taxon>Bacteria</taxon>
        <taxon>Bacillati</taxon>
        <taxon>Bacillota</taxon>
        <taxon>Bacilli</taxon>
        <taxon>Bacillales</taxon>
        <taxon>Staphylococcaceae</taxon>
        <taxon>Macrococcus</taxon>
    </lineage>
</organism>
<feature type="active site" description="Nucleophile; methyl group acceptor" evidence="9">
    <location>
        <position position="138"/>
    </location>
</feature>
<feature type="domain" description="Methylated-DNA-[protein]-cysteine S-methyltransferase DNA binding" evidence="10">
    <location>
        <begin position="87"/>
        <end position="167"/>
    </location>
</feature>
<keyword evidence="3 9" id="KW-0963">Cytoplasm</keyword>
<evidence type="ECO:0000256" key="4">
    <source>
        <dbReference type="ARBA" id="ARBA00022603"/>
    </source>
</evidence>
<evidence type="ECO:0000256" key="1">
    <source>
        <dbReference type="ARBA" id="ARBA00001286"/>
    </source>
</evidence>
<dbReference type="GO" id="GO:0032259">
    <property type="term" value="P:methylation"/>
    <property type="evidence" value="ECO:0007669"/>
    <property type="project" value="UniProtKB-KW"/>
</dbReference>
<dbReference type="InterPro" id="IPR001497">
    <property type="entry name" value="MethylDNA_cys_MeTrfase_AS"/>
</dbReference>
<dbReference type="AlphaFoldDB" id="A0A327ZY92"/>
<dbReference type="InterPro" id="IPR014048">
    <property type="entry name" value="MethylDNA_cys_MeTrfase_DNA-bd"/>
</dbReference>
<comment type="catalytic activity">
    <reaction evidence="8 9">
        <text>a 6-O-methyl-2'-deoxyguanosine in DNA + L-cysteinyl-[protein] = S-methyl-L-cysteinyl-[protein] + a 2'-deoxyguanosine in DNA</text>
        <dbReference type="Rhea" id="RHEA:24000"/>
        <dbReference type="Rhea" id="RHEA-COMP:10131"/>
        <dbReference type="Rhea" id="RHEA-COMP:10132"/>
        <dbReference type="Rhea" id="RHEA-COMP:11367"/>
        <dbReference type="Rhea" id="RHEA-COMP:11368"/>
        <dbReference type="ChEBI" id="CHEBI:29950"/>
        <dbReference type="ChEBI" id="CHEBI:82612"/>
        <dbReference type="ChEBI" id="CHEBI:85445"/>
        <dbReference type="ChEBI" id="CHEBI:85448"/>
        <dbReference type="EC" id="2.1.1.63"/>
    </reaction>
</comment>
<dbReference type="NCBIfam" id="TIGR00589">
    <property type="entry name" value="ogt"/>
    <property type="match status" value="1"/>
</dbReference>
<comment type="function">
    <text evidence="9">Involved in the cellular defense against the biological effects of O6-methylguanine (O6-MeG) and O4-methylthymine (O4-MeT) in DNA. Repairs the methylated nucleobase in DNA by stoichiometrically transferring the methyl group to a cysteine residue in the enzyme. This is a suicide reaction: the enzyme is irreversibly inactivated.</text>
</comment>
<evidence type="ECO:0000256" key="5">
    <source>
        <dbReference type="ARBA" id="ARBA00022679"/>
    </source>
</evidence>
<dbReference type="PROSITE" id="PS00374">
    <property type="entry name" value="MGMT"/>
    <property type="match status" value="1"/>
</dbReference>
<dbReference type="InterPro" id="IPR036388">
    <property type="entry name" value="WH-like_DNA-bd_sf"/>
</dbReference>
<name>A0A327ZY92_9STAP</name>
<comment type="similarity">
    <text evidence="2 9">Belongs to the MGMT family.</text>
</comment>
<comment type="catalytic activity">
    <reaction evidence="1 9">
        <text>a 4-O-methyl-thymidine in DNA + L-cysteinyl-[protein] = a thymidine in DNA + S-methyl-L-cysteinyl-[protein]</text>
        <dbReference type="Rhea" id="RHEA:53428"/>
        <dbReference type="Rhea" id="RHEA-COMP:10131"/>
        <dbReference type="Rhea" id="RHEA-COMP:10132"/>
        <dbReference type="Rhea" id="RHEA-COMP:13555"/>
        <dbReference type="Rhea" id="RHEA-COMP:13556"/>
        <dbReference type="ChEBI" id="CHEBI:29950"/>
        <dbReference type="ChEBI" id="CHEBI:82612"/>
        <dbReference type="ChEBI" id="CHEBI:137386"/>
        <dbReference type="ChEBI" id="CHEBI:137387"/>
        <dbReference type="EC" id="2.1.1.63"/>
    </reaction>
</comment>
<dbReference type="FunFam" id="1.10.10.10:FF:000214">
    <property type="entry name" value="Methylated-DNA--protein-cysteine methyltransferase"/>
    <property type="match status" value="1"/>
</dbReference>
<dbReference type="GO" id="GO:0005737">
    <property type="term" value="C:cytoplasm"/>
    <property type="evidence" value="ECO:0007669"/>
    <property type="project" value="UniProtKB-SubCell"/>
</dbReference>
<keyword evidence="4 9" id="KW-0489">Methyltransferase</keyword>
<keyword evidence="12" id="KW-1185">Reference proteome</keyword>
<dbReference type="EC" id="2.1.1.63" evidence="9"/>
<evidence type="ECO:0000256" key="9">
    <source>
        <dbReference type="HAMAP-Rule" id="MF_00772"/>
    </source>
</evidence>
<dbReference type="Pfam" id="PF01035">
    <property type="entry name" value="DNA_binding_1"/>
    <property type="match status" value="1"/>
</dbReference>
<dbReference type="GO" id="GO:0006307">
    <property type="term" value="P:DNA alkylation repair"/>
    <property type="evidence" value="ECO:0007669"/>
    <property type="project" value="UniProtKB-UniRule"/>
</dbReference>
<proteinExistence type="inferred from homology"/>
<dbReference type="InterPro" id="IPR036631">
    <property type="entry name" value="MGMT_N_sf"/>
</dbReference>
<protein>
    <recommendedName>
        <fullName evidence="9">Methylated-DNA--protein-cysteine methyltransferase</fullName>
        <ecNumber evidence="9">2.1.1.63</ecNumber>
    </recommendedName>
    <alternativeName>
        <fullName evidence="9">6-O-methylguanine-DNA methyltransferase</fullName>
        <shortName evidence="9">MGMT</shortName>
    </alternativeName>
    <alternativeName>
        <fullName evidence="9">O-6-methylguanine-DNA-alkyltransferase</fullName>
    </alternativeName>
</protein>
<dbReference type="InterPro" id="IPR023546">
    <property type="entry name" value="MGMT"/>
</dbReference>
<evidence type="ECO:0000313" key="11">
    <source>
        <dbReference type="EMBL" id="RAK46008.1"/>
    </source>
</evidence>
<keyword evidence="6 9" id="KW-0227">DNA damage</keyword>
<comment type="subcellular location">
    <subcellularLocation>
        <location evidence="9">Cytoplasm</location>
    </subcellularLocation>
</comment>
<dbReference type="Gene3D" id="1.10.10.10">
    <property type="entry name" value="Winged helix-like DNA-binding domain superfamily/Winged helix DNA-binding domain"/>
    <property type="match status" value="1"/>
</dbReference>
<dbReference type="GO" id="GO:0003908">
    <property type="term" value="F:methylated-DNA-[protein]-cysteine S-methyltransferase activity"/>
    <property type="evidence" value="ECO:0007669"/>
    <property type="project" value="UniProtKB-UniRule"/>
</dbReference>
<dbReference type="EMBL" id="PZJH01000001">
    <property type="protein sequence ID" value="RAK46008.1"/>
    <property type="molecule type" value="Genomic_DNA"/>
</dbReference>
<accession>A0A327ZY92</accession>
<dbReference type="PANTHER" id="PTHR10815">
    <property type="entry name" value="METHYLATED-DNA--PROTEIN-CYSTEINE METHYLTRANSFERASE"/>
    <property type="match status" value="1"/>
</dbReference>
<evidence type="ECO:0000256" key="8">
    <source>
        <dbReference type="ARBA" id="ARBA00049348"/>
    </source>
</evidence>
<keyword evidence="5 9" id="KW-0808">Transferase</keyword>
<keyword evidence="7 9" id="KW-0234">DNA repair</keyword>
<gene>
    <name evidence="11" type="ORF">BHU61_00755</name>
</gene>